<keyword evidence="3" id="KW-1185">Reference proteome</keyword>
<keyword evidence="1" id="KW-0812">Transmembrane</keyword>
<evidence type="ECO:0000313" key="3">
    <source>
        <dbReference type="Proteomes" id="UP001596495"/>
    </source>
</evidence>
<keyword evidence="1" id="KW-1133">Transmembrane helix</keyword>
<protein>
    <submittedName>
        <fullName evidence="2">Uncharacterized protein</fullName>
    </submittedName>
</protein>
<dbReference type="EMBL" id="JBHTBX010000015">
    <property type="protein sequence ID" value="MFC7436237.1"/>
    <property type="molecule type" value="Genomic_DNA"/>
</dbReference>
<keyword evidence="1" id="KW-0472">Membrane</keyword>
<dbReference type="RefSeq" id="WP_382259740.1">
    <property type="nucleotide sequence ID" value="NZ_JBHTBX010000015.1"/>
</dbReference>
<proteinExistence type="predicted"/>
<reference evidence="3" key="1">
    <citation type="journal article" date="2019" name="Int. J. Syst. Evol. Microbiol.">
        <title>The Global Catalogue of Microorganisms (GCM) 10K type strain sequencing project: providing services to taxonomists for standard genome sequencing and annotation.</title>
        <authorList>
            <consortium name="The Broad Institute Genomics Platform"/>
            <consortium name="The Broad Institute Genome Sequencing Center for Infectious Disease"/>
            <person name="Wu L."/>
            <person name="Ma J."/>
        </authorList>
    </citation>
    <scope>NUCLEOTIDE SEQUENCE [LARGE SCALE GENOMIC DNA]</scope>
    <source>
        <strain evidence="3">CCUG 54518</strain>
    </source>
</reference>
<dbReference type="Proteomes" id="UP001596495">
    <property type="component" value="Unassembled WGS sequence"/>
</dbReference>
<name>A0ABW2RDP1_9BURK</name>
<gene>
    <name evidence="2" type="ORF">ACFQNJ_17145</name>
</gene>
<accession>A0ABW2RDP1</accession>
<evidence type="ECO:0000313" key="2">
    <source>
        <dbReference type="EMBL" id="MFC7436237.1"/>
    </source>
</evidence>
<sequence length="59" mass="6816">MKVNEVIREENIANDTLVVLLFATGLLVVSIRFLLRWTWKGLKFCFHLLLSIGRGIRAM</sequence>
<evidence type="ECO:0000256" key="1">
    <source>
        <dbReference type="SAM" id="Phobius"/>
    </source>
</evidence>
<organism evidence="2 3">
    <name type="scientific">Hydrogenophaga bisanensis</name>
    <dbReference type="NCBI Taxonomy" id="439611"/>
    <lineage>
        <taxon>Bacteria</taxon>
        <taxon>Pseudomonadati</taxon>
        <taxon>Pseudomonadota</taxon>
        <taxon>Betaproteobacteria</taxon>
        <taxon>Burkholderiales</taxon>
        <taxon>Comamonadaceae</taxon>
        <taxon>Hydrogenophaga</taxon>
    </lineage>
</organism>
<comment type="caution">
    <text evidence="2">The sequence shown here is derived from an EMBL/GenBank/DDBJ whole genome shotgun (WGS) entry which is preliminary data.</text>
</comment>
<feature type="transmembrane region" description="Helical" evidence="1">
    <location>
        <begin position="12"/>
        <end position="35"/>
    </location>
</feature>